<dbReference type="AlphaFoldDB" id="A0A344UR67"/>
<evidence type="ECO:0000259" key="1">
    <source>
        <dbReference type="Pfam" id="PF09851"/>
    </source>
</evidence>
<accession>A0A344UR67</accession>
<dbReference type="EMBL" id="CP025198">
    <property type="protein sequence ID" value="AXE37765.1"/>
    <property type="molecule type" value="Genomic_DNA"/>
</dbReference>
<dbReference type="CDD" id="cd03408">
    <property type="entry name" value="SPFH_like_u1"/>
    <property type="match status" value="1"/>
</dbReference>
<dbReference type="PANTHER" id="PTHR37826:SF2">
    <property type="entry name" value="ZINC-RIBBON DOMAIN-CONTAINING PROTEIN"/>
    <property type="match status" value="1"/>
</dbReference>
<evidence type="ECO:0000313" key="3">
    <source>
        <dbReference type="EMBL" id="AXE37765.1"/>
    </source>
</evidence>
<proteinExistence type="predicted"/>
<feature type="domain" description="SHOCT" evidence="1">
    <location>
        <begin position="346"/>
        <end position="373"/>
    </location>
</feature>
<keyword evidence="4" id="KW-1185">Reference proteome</keyword>
<protein>
    <recommendedName>
        <fullName evidence="5">SPFH domain-containing protein</fullName>
    </recommendedName>
</protein>
<dbReference type="Proteomes" id="UP000251995">
    <property type="component" value="Chromosome"/>
</dbReference>
<dbReference type="Pfam" id="PF09851">
    <property type="entry name" value="SHOCT"/>
    <property type="match status" value="1"/>
</dbReference>
<dbReference type="InterPro" id="IPR033880">
    <property type="entry name" value="SPFH_YdjI"/>
</dbReference>
<sequence>MGVVQAFAGALGGTFADQWQEIITAGRFDEHTVVGPGVLQQATNGRGSSVRGSADIISDGSRIFIPEGTAAFIFGQSGIEDVIWTPGGYVYQNGMPSVFNGDDVWRSMTSQTTQRLRYRGQAPEQRYVEFINLREIRGIKFGTPAPMLYHDQFYDADLEILSHGTFSLQVVNPVAFVQKFLPPNCRHYTFASPEARRQISAEFIQAFVSAINSLSSVYRISELPSHSEEISRAIADDSAALGAWIERFGLDVVQVAIESIEFSPESREIVKRYSKKSMNLALLEGISRRVSSIASQHRIAQNMRNHRVDSDDDPVPGIDPGRSHRPQIGALEAASTASPSLNEQVDAVKKLKELLDAGILTQDEFDSKKSKILGL</sequence>
<dbReference type="KEGG" id="acij:JS278_00572"/>
<evidence type="ECO:0000259" key="2">
    <source>
        <dbReference type="Pfam" id="PF13421"/>
    </source>
</evidence>
<dbReference type="OrthoDB" id="9764015at2"/>
<evidence type="ECO:0000313" key="4">
    <source>
        <dbReference type="Proteomes" id="UP000251995"/>
    </source>
</evidence>
<dbReference type="Pfam" id="PF13421">
    <property type="entry name" value="Band_7_1"/>
    <property type="match status" value="1"/>
</dbReference>
<dbReference type="RefSeq" id="WP_114043886.1">
    <property type="nucleotide sequence ID" value="NZ_CP025198.1"/>
</dbReference>
<dbReference type="PANTHER" id="PTHR37826">
    <property type="entry name" value="FLOTILLIN BAND_7_5 DOMAIN PROTEIN"/>
    <property type="match status" value="1"/>
</dbReference>
<name>A0A344UR67_9ACTN</name>
<gene>
    <name evidence="3" type="ORF">JS278_00572</name>
</gene>
<reference evidence="3 4" key="1">
    <citation type="submission" date="2017-12" db="EMBL/GenBank/DDBJ databases">
        <title>The whole genome sequence of the Acidipropionibacterium virtanenii sp. nov. type strain JS278.</title>
        <authorList>
            <person name="Laine P."/>
            <person name="Deptula P."/>
            <person name="Varmanen P."/>
            <person name="Auvinen P."/>
        </authorList>
    </citation>
    <scope>NUCLEOTIDE SEQUENCE [LARGE SCALE GENOMIC DNA]</scope>
    <source>
        <strain evidence="3 4">JS278</strain>
    </source>
</reference>
<feature type="domain" description="SPFH" evidence="2">
    <location>
        <begin position="57"/>
        <end position="274"/>
    </location>
</feature>
<organism evidence="3 4">
    <name type="scientific">Acidipropionibacterium virtanenii</name>
    <dbReference type="NCBI Taxonomy" id="2057246"/>
    <lineage>
        <taxon>Bacteria</taxon>
        <taxon>Bacillati</taxon>
        <taxon>Actinomycetota</taxon>
        <taxon>Actinomycetes</taxon>
        <taxon>Propionibacteriales</taxon>
        <taxon>Propionibacteriaceae</taxon>
        <taxon>Acidipropionibacterium</taxon>
    </lineage>
</organism>
<dbReference type="InterPro" id="IPR018649">
    <property type="entry name" value="SHOCT"/>
</dbReference>
<evidence type="ECO:0008006" key="5">
    <source>
        <dbReference type="Google" id="ProtNLM"/>
    </source>
</evidence>